<accession>A0A9Q9ST55</accession>
<reference evidence="2" key="1">
    <citation type="journal article" date="2017" name="Proc. Natl. Acad. Sci. U.S.A.">
        <title>Comparative genomics uncovers the prolific and distinctive metabolic potential of the cyanobacterial genus Moorea.</title>
        <authorList>
            <person name="Leao T."/>
            <person name="Castelao G."/>
            <person name="Korobeynikov A."/>
            <person name="Monroe E.A."/>
            <person name="Podell S."/>
            <person name="Glukhov E."/>
            <person name="Allen E.E."/>
            <person name="Gerwick W.H."/>
            <person name="Gerwick L."/>
        </authorList>
    </citation>
    <scope>NUCLEOTIDE SEQUENCE</scope>
    <source>
        <strain evidence="2">JHB</strain>
    </source>
</reference>
<dbReference type="Proteomes" id="UP000176944">
    <property type="component" value="Chromosome"/>
</dbReference>
<gene>
    <name evidence="2" type="ORF">BJP36_43235</name>
</gene>
<dbReference type="EMBL" id="CP017708">
    <property type="protein sequence ID" value="WAN69176.1"/>
    <property type="molecule type" value="Genomic_DNA"/>
</dbReference>
<organism evidence="2">
    <name type="scientific">Moorena producens (strain JHB)</name>
    <dbReference type="NCBI Taxonomy" id="1454205"/>
    <lineage>
        <taxon>Bacteria</taxon>
        <taxon>Bacillati</taxon>
        <taxon>Cyanobacteriota</taxon>
        <taxon>Cyanophyceae</taxon>
        <taxon>Coleofasciculales</taxon>
        <taxon>Coleofasciculaceae</taxon>
        <taxon>Moorena</taxon>
    </lineage>
</organism>
<dbReference type="AlphaFoldDB" id="A0A9Q9ST55"/>
<proteinExistence type="predicted"/>
<evidence type="ECO:0000313" key="2">
    <source>
        <dbReference type="EMBL" id="WAN69176.1"/>
    </source>
</evidence>
<feature type="region of interest" description="Disordered" evidence="1">
    <location>
        <begin position="1"/>
        <end position="37"/>
    </location>
</feature>
<protein>
    <submittedName>
        <fullName evidence="2">Uncharacterized protein</fullName>
    </submittedName>
</protein>
<reference evidence="2" key="2">
    <citation type="submission" date="2022-10" db="EMBL/GenBank/DDBJ databases">
        <authorList>
            <person name="Ngo T.-E."/>
        </authorList>
    </citation>
    <scope>NUCLEOTIDE SEQUENCE</scope>
    <source>
        <strain evidence="2">JHB</strain>
    </source>
</reference>
<sequence length="47" mass="5240">MGNRESGMGNREQGIGNREQGIGNGEREGRWGDGEFPEIPMISWLSF</sequence>
<evidence type="ECO:0000256" key="1">
    <source>
        <dbReference type="SAM" id="MobiDB-lite"/>
    </source>
</evidence>
<name>A0A9Q9ST55_MOOP1</name>